<dbReference type="Proteomes" id="UP000054564">
    <property type="component" value="Unassembled WGS sequence"/>
</dbReference>
<name>A0A0L0VDZ7_9BASI</name>
<accession>A0A0L0VDZ7</accession>
<reference evidence="3" key="1">
    <citation type="submission" date="2014-03" db="EMBL/GenBank/DDBJ databases">
        <title>The Genome Sequence of Puccinia striiformis f. sp. tritici PST-78.</title>
        <authorList>
            <consortium name="The Broad Institute Genome Sequencing Platform"/>
            <person name="Cuomo C."/>
            <person name="Hulbert S."/>
            <person name="Chen X."/>
            <person name="Walker B."/>
            <person name="Young S.K."/>
            <person name="Zeng Q."/>
            <person name="Gargeya S."/>
            <person name="Fitzgerald M."/>
            <person name="Haas B."/>
            <person name="Abouelleil A."/>
            <person name="Alvarado L."/>
            <person name="Arachchi H.M."/>
            <person name="Berlin A.M."/>
            <person name="Chapman S.B."/>
            <person name="Goldberg J."/>
            <person name="Griggs A."/>
            <person name="Gujja S."/>
            <person name="Hansen M."/>
            <person name="Howarth C."/>
            <person name="Imamovic A."/>
            <person name="Larimer J."/>
            <person name="McCowan C."/>
            <person name="Montmayeur A."/>
            <person name="Murphy C."/>
            <person name="Neiman D."/>
            <person name="Pearson M."/>
            <person name="Priest M."/>
            <person name="Roberts A."/>
            <person name="Saif S."/>
            <person name="Shea T."/>
            <person name="Sisk P."/>
            <person name="Sykes S."/>
            <person name="Wortman J."/>
            <person name="Nusbaum C."/>
            <person name="Birren B."/>
        </authorList>
    </citation>
    <scope>NUCLEOTIDE SEQUENCE [LARGE SCALE GENOMIC DNA]</scope>
    <source>
        <strain evidence="3">race PST-78</strain>
    </source>
</reference>
<comment type="caution">
    <text evidence="2">The sequence shown here is derived from an EMBL/GenBank/DDBJ whole genome shotgun (WGS) entry which is preliminary data.</text>
</comment>
<keyword evidence="3" id="KW-1185">Reference proteome</keyword>
<proteinExistence type="predicted"/>
<evidence type="ECO:0000313" key="2">
    <source>
        <dbReference type="EMBL" id="KNE97426.1"/>
    </source>
</evidence>
<sequence>MSRRLSEAESKHHTWAHVPAPPHHSIDPRLMAELAQLSGMLWQYDLCGYLLITLRAHPNSVQPSTMDWIMRNRNLRVREMYRADEDSNEEMRADHQIGPITSDDSADPIELTEAVFVAIKSINPIDSLSFTRNILSHLLDCPRPQFSDNFRRVSQRDTKRHKRSVDHQGTIQTCF</sequence>
<dbReference type="AlphaFoldDB" id="A0A0L0VDZ7"/>
<feature type="region of interest" description="Disordered" evidence="1">
    <location>
        <begin position="1"/>
        <end position="22"/>
    </location>
</feature>
<evidence type="ECO:0000256" key="1">
    <source>
        <dbReference type="SAM" id="MobiDB-lite"/>
    </source>
</evidence>
<protein>
    <submittedName>
        <fullName evidence="2">Uncharacterized protein</fullName>
    </submittedName>
</protein>
<organism evidence="2 3">
    <name type="scientific">Puccinia striiformis f. sp. tritici PST-78</name>
    <dbReference type="NCBI Taxonomy" id="1165861"/>
    <lineage>
        <taxon>Eukaryota</taxon>
        <taxon>Fungi</taxon>
        <taxon>Dikarya</taxon>
        <taxon>Basidiomycota</taxon>
        <taxon>Pucciniomycotina</taxon>
        <taxon>Pucciniomycetes</taxon>
        <taxon>Pucciniales</taxon>
        <taxon>Pucciniaceae</taxon>
        <taxon>Puccinia</taxon>
    </lineage>
</organism>
<feature type="region of interest" description="Disordered" evidence="1">
    <location>
        <begin position="153"/>
        <end position="175"/>
    </location>
</feature>
<gene>
    <name evidence="2" type="ORF">PSTG_09259</name>
</gene>
<feature type="compositionally biased region" description="Basic and acidic residues" evidence="1">
    <location>
        <begin position="1"/>
        <end position="12"/>
    </location>
</feature>
<evidence type="ECO:0000313" key="3">
    <source>
        <dbReference type="Proteomes" id="UP000054564"/>
    </source>
</evidence>
<dbReference type="EMBL" id="AJIL01000068">
    <property type="protein sequence ID" value="KNE97426.1"/>
    <property type="molecule type" value="Genomic_DNA"/>
</dbReference>